<dbReference type="SUPFAM" id="SSF103256">
    <property type="entry name" value="Hypothetical protein TM0160"/>
    <property type="match status" value="1"/>
</dbReference>
<dbReference type="AlphaFoldDB" id="A0A068VS65"/>
<organism evidence="2">
    <name type="scientific">Propionibacterium freudenreichii subsp. freudenreichii</name>
    <dbReference type="NCBI Taxonomy" id="66712"/>
    <lineage>
        <taxon>Bacteria</taxon>
        <taxon>Bacillati</taxon>
        <taxon>Actinomycetota</taxon>
        <taxon>Actinomycetes</taxon>
        <taxon>Propionibacteriales</taxon>
        <taxon>Propionibacteriaceae</taxon>
        <taxon>Propionibacterium</taxon>
    </lineage>
</organism>
<dbReference type="PROSITE" id="PS51658">
    <property type="entry name" value="BFN"/>
    <property type="match status" value="1"/>
</dbReference>
<feature type="domain" description="BFN" evidence="1">
    <location>
        <begin position="1"/>
        <end position="128"/>
    </location>
</feature>
<gene>
    <name evidence="2" type="ORF">PFCIRM138_02920</name>
</gene>
<dbReference type="Pfam" id="PF02577">
    <property type="entry name" value="BFN_dom"/>
    <property type="match status" value="1"/>
</dbReference>
<dbReference type="InterPro" id="IPR036104">
    <property type="entry name" value="BFN_sf"/>
</dbReference>
<sequence length="153" mass="16560">MAEVEVVGIRVLEDNDQPVMVLRVVGSTRYLPVWVDTVSAAALMSVVGGELEGPALTFDLFSKLLSRLGDPALSGRITGWDDGVYSAELVVDGEPIAARVSDIAALAFVRGFTITCPDELVAQLGVEAFEEDKDVVEEFKSFLDHVDPDDFEK</sequence>
<dbReference type="KEGG" id="pfre:RM25_0959"/>
<dbReference type="Gene3D" id="3.10.690.10">
    <property type="entry name" value="Bifunctional nuclease domain"/>
    <property type="match status" value="1"/>
</dbReference>
<accession>A0A068VS65</accession>
<dbReference type="PATRIC" id="fig|66712.6.peg.984"/>
<evidence type="ECO:0000259" key="1">
    <source>
        <dbReference type="PROSITE" id="PS51658"/>
    </source>
</evidence>
<proteinExistence type="predicted"/>
<dbReference type="RefSeq" id="WP_013161126.1">
    <property type="nucleotide sequence ID" value="NZ_CP010341.1"/>
</dbReference>
<name>A0A068VS65_PROFF</name>
<dbReference type="InterPro" id="IPR003729">
    <property type="entry name" value="Bi_nuclease_dom"/>
</dbReference>
<dbReference type="GO" id="GO:0004518">
    <property type="term" value="F:nuclease activity"/>
    <property type="evidence" value="ECO:0007669"/>
    <property type="project" value="InterPro"/>
</dbReference>
<dbReference type="GeneID" id="61222105"/>
<evidence type="ECO:0000313" key="2">
    <source>
        <dbReference type="EMBL" id="CEP25890.1"/>
    </source>
</evidence>
<dbReference type="EMBL" id="LM676387">
    <property type="protein sequence ID" value="CEP25890.1"/>
    <property type="molecule type" value="Genomic_DNA"/>
</dbReference>
<protein>
    <recommendedName>
        <fullName evidence="1">BFN domain-containing protein</fullName>
    </recommendedName>
</protein>
<reference evidence="2" key="1">
    <citation type="submission" date="2014-08" db="EMBL/GenBank/DDBJ databases">
        <authorList>
            <person name="Falentin Helene"/>
        </authorList>
    </citation>
    <scope>NUCLEOTIDE SEQUENCE</scope>
</reference>